<evidence type="ECO:0000256" key="1">
    <source>
        <dbReference type="ARBA" id="ARBA00006739"/>
    </source>
</evidence>
<dbReference type="EMBL" id="LAZR01001246">
    <property type="protein sequence ID" value="KKN47991.1"/>
    <property type="molecule type" value="Genomic_DNA"/>
</dbReference>
<dbReference type="SUPFAM" id="SSF53335">
    <property type="entry name" value="S-adenosyl-L-methionine-dependent methyltransferases"/>
    <property type="match status" value="1"/>
</dbReference>
<dbReference type="InterPro" id="IPR029044">
    <property type="entry name" value="Nucleotide-diphossugar_trans"/>
</dbReference>
<evidence type="ECO:0000313" key="7">
    <source>
        <dbReference type="EMBL" id="KKN47991.1"/>
    </source>
</evidence>
<feature type="region of interest" description="Disordered" evidence="4">
    <location>
        <begin position="750"/>
        <end position="777"/>
    </location>
</feature>
<dbReference type="Pfam" id="PF08241">
    <property type="entry name" value="Methyltransf_11"/>
    <property type="match status" value="1"/>
</dbReference>
<dbReference type="AlphaFoldDB" id="A0A0F9TG92"/>
<feature type="domain" description="Methyltransferase type 11" evidence="6">
    <location>
        <begin position="338"/>
        <end position="429"/>
    </location>
</feature>
<dbReference type="SUPFAM" id="SSF53448">
    <property type="entry name" value="Nucleotide-diphospho-sugar transferases"/>
    <property type="match status" value="1"/>
</dbReference>
<evidence type="ECO:0008006" key="8">
    <source>
        <dbReference type="Google" id="ProtNLM"/>
    </source>
</evidence>
<dbReference type="Gene3D" id="3.40.50.2000">
    <property type="entry name" value="Glycogen Phosphorylase B"/>
    <property type="match status" value="1"/>
</dbReference>
<accession>A0A0F9TG92</accession>
<sequence length="796" mass="89731">MRAVIAGPYIGEFGWELCEFQGHVRTQAAHADKVIVCSAKGREALYADLQPVFLPHKIQGCGECHGMKPCQTPAELRNAHDDLDRRSKHLRGRGWNVQRIVPKGSIRYKHQTFIQFGSAAAAYTRGDVYDIIVHARNRKHAQTHALDVYNWPLDRWSELVAALLKAGYSVAAIGLRNAALLPEGAVDMRNIGLARDMDMLAATRLVLGPSSGPMHLASLCGAPHVVWTEQKNSAVLKMSNRKRYEVGWNPLSTPCCVVDDSKVSIAALLEGVHTMLADPKLGGAERVAKDMAAYWTKRRKQQGKAYVSKEGQNSDNQVQIITPLLTKRLSNRSFALGLDFGCGWGRFIPILAKHCKQVHAVDLVDGFDQHGYDNVQFQQISYPTKIDLPTNSVDLLWSGLVLQHIVSTEWFSDVTAELDRVLKDGALIMILDDNGKAAPHVKQRKLKVFAEALKLQNAQSELVSLDGPDTHQLIVGNRTDPTVGIIGIGILCYEGFQDLARCLKAVQKYTRPPFEIMVFDNSEETSDIKTYVQRYYPNVLYLTEGKNVGCTKSRNIMLRTFRERHPAAGYLAILDQDIEVRANWLDDMLEVMRSYSDCGIAAWPLAHRLKFAPVNGLVAEIPSMCNLHSIEALLQVERRWGGPFDERFFFHKFDSVICQRLNQLGWHTRLVLKYYRPGVTWSKQAGGIVHHHPHHGIRRHSQWRKICSESKRLYRKLAAEEKWSLDPKRLLITPQAIATTRKGLVPIEKKSKAVTPPKSPTGKTVDPKTATVRRSGKTLRELLAERRRQRLRHIKR</sequence>
<proteinExistence type="inferred from homology"/>
<comment type="caution">
    <text evidence="7">The sequence shown here is derived from an EMBL/GenBank/DDBJ whole genome shotgun (WGS) entry which is preliminary data.</text>
</comment>
<gene>
    <name evidence="7" type="ORF">LCGC14_0657490</name>
</gene>
<dbReference type="PANTHER" id="PTHR43179:SF12">
    <property type="entry name" value="GALACTOFURANOSYLTRANSFERASE GLFT2"/>
    <property type="match status" value="1"/>
</dbReference>
<evidence type="ECO:0000256" key="3">
    <source>
        <dbReference type="ARBA" id="ARBA00022679"/>
    </source>
</evidence>
<dbReference type="InterPro" id="IPR001173">
    <property type="entry name" value="Glyco_trans_2-like"/>
</dbReference>
<dbReference type="GO" id="GO:0016757">
    <property type="term" value="F:glycosyltransferase activity"/>
    <property type="evidence" value="ECO:0007669"/>
    <property type="project" value="UniProtKB-KW"/>
</dbReference>
<name>A0A0F9TG92_9ZZZZ</name>
<dbReference type="InterPro" id="IPR029063">
    <property type="entry name" value="SAM-dependent_MTases_sf"/>
</dbReference>
<comment type="similarity">
    <text evidence="1">Belongs to the glycosyltransferase 2 family.</text>
</comment>
<feature type="domain" description="Glycosyltransferase 2-like" evidence="5">
    <location>
        <begin position="490"/>
        <end position="595"/>
    </location>
</feature>
<organism evidence="7">
    <name type="scientific">marine sediment metagenome</name>
    <dbReference type="NCBI Taxonomy" id="412755"/>
    <lineage>
        <taxon>unclassified sequences</taxon>
        <taxon>metagenomes</taxon>
        <taxon>ecological metagenomes</taxon>
    </lineage>
</organism>
<protein>
    <recommendedName>
        <fullName evidence="8">Methyltransferase type 11 domain-containing protein</fullName>
    </recommendedName>
</protein>
<keyword evidence="2" id="KW-0328">Glycosyltransferase</keyword>
<evidence type="ECO:0000256" key="2">
    <source>
        <dbReference type="ARBA" id="ARBA00022676"/>
    </source>
</evidence>
<dbReference type="PANTHER" id="PTHR43179">
    <property type="entry name" value="RHAMNOSYLTRANSFERASE WBBL"/>
    <property type="match status" value="1"/>
</dbReference>
<keyword evidence="3" id="KW-0808">Transferase</keyword>
<dbReference type="Gene3D" id="3.40.50.150">
    <property type="entry name" value="Vaccinia Virus protein VP39"/>
    <property type="match status" value="1"/>
</dbReference>
<evidence type="ECO:0000259" key="5">
    <source>
        <dbReference type="Pfam" id="PF00535"/>
    </source>
</evidence>
<evidence type="ECO:0000259" key="6">
    <source>
        <dbReference type="Pfam" id="PF08241"/>
    </source>
</evidence>
<dbReference type="SUPFAM" id="SSF53756">
    <property type="entry name" value="UDP-Glycosyltransferase/glycogen phosphorylase"/>
    <property type="match status" value="1"/>
</dbReference>
<dbReference type="Pfam" id="PF00535">
    <property type="entry name" value="Glycos_transf_2"/>
    <property type="match status" value="1"/>
</dbReference>
<reference evidence="7" key="1">
    <citation type="journal article" date="2015" name="Nature">
        <title>Complex archaea that bridge the gap between prokaryotes and eukaryotes.</title>
        <authorList>
            <person name="Spang A."/>
            <person name="Saw J.H."/>
            <person name="Jorgensen S.L."/>
            <person name="Zaremba-Niedzwiedzka K."/>
            <person name="Martijn J."/>
            <person name="Lind A.E."/>
            <person name="van Eijk R."/>
            <person name="Schleper C."/>
            <person name="Guy L."/>
            <person name="Ettema T.J."/>
        </authorList>
    </citation>
    <scope>NUCLEOTIDE SEQUENCE</scope>
</reference>
<dbReference type="CDD" id="cd02440">
    <property type="entry name" value="AdoMet_MTases"/>
    <property type="match status" value="1"/>
</dbReference>
<evidence type="ECO:0000256" key="4">
    <source>
        <dbReference type="SAM" id="MobiDB-lite"/>
    </source>
</evidence>
<dbReference type="InterPro" id="IPR013216">
    <property type="entry name" value="Methyltransf_11"/>
</dbReference>
<dbReference type="Gene3D" id="3.90.550.10">
    <property type="entry name" value="Spore Coat Polysaccharide Biosynthesis Protein SpsA, Chain A"/>
    <property type="match status" value="1"/>
</dbReference>
<dbReference type="GO" id="GO:0008757">
    <property type="term" value="F:S-adenosylmethionine-dependent methyltransferase activity"/>
    <property type="evidence" value="ECO:0007669"/>
    <property type="project" value="InterPro"/>
</dbReference>